<protein>
    <submittedName>
        <fullName evidence="1">Uncharacterized protein</fullName>
    </submittedName>
</protein>
<comment type="caution">
    <text evidence="1">The sequence shown here is derived from an EMBL/GenBank/DDBJ whole genome shotgun (WGS) entry which is preliminary data.</text>
</comment>
<reference evidence="1 2" key="1">
    <citation type="journal article" date="2017" name="ISME J.">
        <title>Grape pomace compost harbors organohalide-respiring Dehalogenimonas species with novel reductive dehalogenase genes.</title>
        <authorList>
            <person name="Yang Y."/>
            <person name="Higgins S.A."/>
            <person name="Yan J."/>
            <person name="Simsir B."/>
            <person name="Chourey K."/>
            <person name="Iyer R."/>
            <person name="Hettich R.L."/>
            <person name="Baldwin B."/>
            <person name="Ogles D.M."/>
            <person name="Loffler F.E."/>
        </authorList>
    </citation>
    <scope>NUCLEOTIDE SEQUENCE [LARGE SCALE GENOMIC DNA]</scope>
    <source>
        <strain evidence="1 2">GP</strain>
    </source>
</reference>
<accession>A0A2P5P780</accession>
<gene>
    <name evidence="1" type="ORF">JP09_004950</name>
</gene>
<evidence type="ECO:0000313" key="1">
    <source>
        <dbReference type="EMBL" id="PPD58144.1"/>
    </source>
</evidence>
<name>A0A2P5P780_9CHLR</name>
<dbReference type="RefSeq" id="WP_102331153.1">
    <property type="nucleotide sequence ID" value="NZ_CP058566.2"/>
</dbReference>
<sequence length="70" mass="8144">MYTYFAPGVLPKRRKAARELRNAEMRLRRRTTLITRSAGRERDREMAAVCFMNLSKSGLGFFVYREGILG</sequence>
<evidence type="ECO:0000313" key="2">
    <source>
        <dbReference type="Proteomes" id="UP000235653"/>
    </source>
</evidence>
<proteinExistence type="predicted"/>
<dbReference type="Proteomes" id="UP000235653">
    <property type="component" value="Unassembled WGS sequence"/>
</dbReference>
<keyword evidence="2" id="KW-1185">Reference proteome</keyword>
<organism evidence="1 2">
    <name type="scientific">Dehalogenimonas etheniformans</name>
    <dbReference type="NCBI Taxonomy" id="1536648"/>
    <lineage>
        <taxon>Bacteria</taxon>
        <taxon>Bacillati</taxon>
        <taxon>Chloroflexota</taxon>
        <taxon>Dehalococcoidia</taxon>
        <taxon>Dehalococcoidales</taxon>
        <taxon>Dehalococcoidaceae</taxon>
        <taxon>Dehalogenimonas</taxon>
    </lineage>
</organism>
<dbReference type="EMBL" id="JQAN02000009">
    <property type="protein sequence ID" value="PPD58144.1"/>
    <property type="molecule type" value="Genomic_DNA"/>
</dbReference>
<dbReference type="AlphaFoldDB" id="A0A2P5P780"/>